<dbReference type="Ensembl" id="ENSATET00000016345.3">
    <property type="protein sequence ID" value="ENSATEP00000016092.3"/>
    <property type="gene ID" value="ENSATEG00000011009.3"/>
</dbReference>
<keyword evidence="3 8" id="KW-0812">Transmembrane</keyword>
<accession>A0A3Q1I3T6</accession>
<keyword evidence="11" id="KW-1185">Reference proteome</keyword>
<evidence type="ECO:0000313" key="10">
    <source>
        <dbReference type="Ensembl" id="ENSATEP00000016092.3"/>
    </source>
</evidence>
<keyword evidence="5 8" id="KW-0472">Membrane</keyword>
<dbReference type="GeneTree" id="ENSGT00530000063586"/>
<dbReference type="AlphaFoldDB" id="A0A3Q1I3T6"/>
<keyword evidence="9" id="KW-0732">Signal</keyword>
<dbReference type="Proteomes" id="UP000265040">
    <property type="component" value="Chromosome 1"/>
</dbReference>
<reference evidence="10" key="3">
    <citation type="submission" date="2025-09" db="UniProtKB">
        <authorList>
            <consortium name="Ensembl"/>
        </authorList>
    </citation>
    <scope>IDENTIFICATION</scope>
</reference>
<protein>
    <recommendedName>
        <fullName evidence="12">Prominin 1 b</fullName>
    </recommendedName>
</protein>
<feature type="transmembrane region" description="Helical" evidence="8">
    <location>
        <begin position="478"/>
        <end position="503"/>
    </location>
</feature>
<evidence type="ECO:0008006" key="12">
    <source>
        <dbReference type="Google" id="ProtNLM"/>
    </source>
</evidence>
<dbReference type="GO" id="GO:0031528">
    <property type="term" value="C:microvillus membrane"/>
    <property type="evidence" value="ECO:0007669"/>
    <property type="project" value="UniProtKB-SubCell"/>
</dbReference>
<sequence length="864" mass="95592">MLWTRWLVLLLCWGATSGEPQADERDGAPGEVRSDPRRQRTPPPVEPLDFGFVPAAVYDTHAYYEPGAIGILFHVVHAFLYVVQPNTFPKGEMIIPENVVLLLQWIYYEAGFLICATLGILFVVLTPIIATCFCVCRCCENCGGEMHQRQRKNADCQRGFYTASLVATTIVGVLIAYVANHNISNQIKKSNACSMPALMLVCFLLQQVEYMTAQYTTAKNKVLSDLDNIGPLLGGRIHSQLEKEVVPSLDTALRMAGAMRETKEALENISSSLEVLQEGTGKLQASLSGERASLSNTLSDPACTNGAVSHTCNTIRSTLSQLGISADFSRLPDVSPALANVNTVLRTDLSNIVQKGYSSFNDTPKLVKEQTKNIVSGVKAMLDKIGTEINNFAKMFPVESSLANFTIFINNGQKKIESYYPRIDQMDFYRWICCVAMLCMVVLVLAFNILGLMCGICGYDKQASPTTRGCLSNTGGNLLMAGVGFSFIFAWVLMGIVSTLFIVGGNVEKLVCEPLANRQLFKVLHTPFLVHPSKKNFLPGLLFQNPNIDLTLGSMYRQCHENNGLYHALQLETMFNINSFLNRTVYNKDLAQVFESVQVDLQDITLLEQAGRDNLINFANSGIGQIDYEAHLTEVNKGVTLVDLLSFSTDLEAQLSDLPKHTRPRGALENALKGHASSIRQIHRDQVVPLEQAMVITPSTSRTHTIRINNVKVTNILSAIDAAEYLITHNASHVVKQETKGYTQSLVGYFKQYTEWVKNSLTAEVAQCKPISNIVDSMEIVGCSFIVDSVNTFWFGLGGCSILLIPSIIFSVKLAKYYRRMDTEDVFEDMGNTGNQGDQRCDGNLTVVRYELCPPNVHACMERN</sequence>
<reference evidence="10" key="1">
    <citation type="submission" date="2021-04" db="EMBL/GenBank/DDBJ databases">
        <authorList>
            <consortium name="Wellcome Sanger Institute Data Sharing"/>
        </authorList>
    </citation>
    <scope>NUCLEOTIDE SEQUENCE [LARGE SCALE GENOMIC DNA]</scope>
</reference>
<proteinExistence type="inferred from homology"/>
<evidence type="ECO:0000256" key="6">
    <source>
        <dbReference type="ARBA" id="ARBA00023180"/>
    </source>
</evidence>
<feature type="signal peptide" evidence="9">
    <location>
        <begin position="1"/>
        <end position="18"/>
    </location>
</feature>
<keyword evidence="4 8" id="KW-1133">Transmembrane helix</keyword>
<evidence type="ECO:0000256" key="8">
    <source>
        <dbReference type="SAM" id="Phobius"/>
    </source>
</evidence>
<evidence type="ECO:0000313" key="11">
    <source>
        <dbReference type="Proteomes" id="UP000265040"/>
    </source>
</evidence>
<dbReference type="GO" id="GO:0071914">
    <property type="term" value="C:prominosome"/>
    <property type="evidence" value="ECO:0007669"/>
    <property type="project" value="TreeGrafter"/>
</dbReference>
<evidence type="ECO:0000256" key="1">
    <source>
        <dbReference type="ARBA" id="ARBA00004475"/>
    </source>
</evidence>
<dbReference type="InterPro" id="IPR008795">
    <property type="entry name" value="Prominin"/>
</dbReference>
<feature type="transmembrane region" description="Helical" evidence="8">
    <location>
        <begin position="160"/>
        <end position="179"/>
    </location>
</feature>
<feature type="transmembrane region" description="Helical" evidence="8">
    <location>
        <begin position="793"/>
        <end position="812"/>
    </location>
</feature>
<feature type="transmembrane region" description="Helical" evidence="8">
    <location>
        <begin position="110"/>
        <end position="139"/>
    </location>
</feature>
<dbReference type="PANTHER" id="PTHR22730:SF8">
    <property type="entry name" value="PROMININ-1 ISOFORM X1"/>
    <property type="match status" value="1"/>
</dbReference>
<dbReference type="GO" id="GO:0015485">
    <property type="term" value="F:cholesterol binding"/>
    <property type="evidence" value="ECO:0007669"/>
    <property type="project" value="TreeGrafter"/>
</dbReference>
<feature type="region of interest" description="Disordered" evidence="7">
    <location>
        <begin position="19"/>
        <end position="44"/>
    </location>
</feature>
<evidence type="ECO:0000256" key="9">
    <source>
        <dbReference type="SAM" id="SignalP"/>
    </source>
</evidence>
<evidence type="ECO:0000256" key="3">
    <source>
        <dbReference type="ARBA" id="ARBA00022692"/>
    </source>
</evidence>
<keyword evidence="6" id="KW-0325">Glycoprotein</keyword>
<evidence type="ECO:0000256" key="7">
    <source>
        <dbReference type="SAM" id="MobiDB-lite"/>
    </source>
</evidence>
<feature type="transmembrane region" description="Helical" evidence="8">
    <location>
        <begin position="428"/>
        <end position="457"/>
    </location>
</feature>
<comment type="subcellular location">
    <subcellularLocation>
        <location evidence="1">Cell projection</location>
        <location evidence="1">Microvillus membrane</location>
        <topology evidence="1">Multi-pass membrane protein</topology>
    </subcellularLocation>
</comment>
<organism evidence="10 11">
    <name type="scientific">Anabas testudineus</name>
    <name type="common">Climbing perch</name>
    <name type="synonym">Anthias testudineus</name>
    <dbReference type="NCBI Taxonomy" id="64144"/>
    <lineage>
        <taxon>Eukaryota</taxon>
        <taxon>Metazoa</taxon>
        <taxon>Chordata</taxon>
        <taxon>Craniata</taxon>
        <taxon>Vertebrata</taxon>
        <taxon>Euteleostomi</taxon>
        <taxon>Actinopterygii</taxon>
        <taxon>Neopterygii</taxon>
        <taxon>Teleostei</taxon>
        <taxon>Neoteleostei</taxon>
        <taxon>Acanthomorphata</taxon>
        <taxon>Anabantaria</taxon>
        <taxon>Anabantiformes</taxon>
        <taxon>Anabantoidei</taxon>
        <taxon>Anabantidae</taxon>
        <taxon>Anabas</taxon>
    </lineage>
</organism>
<dbReference type="PANTHER" id="PTHR22730">
    <property type="entry name" value="PROMININ PROM PROTEIN"/>
    <property type="match status" value="1"/>
</dbReference>
<dbReference type="GO" id="GO:0016324">
    <property type="term" value="C:apical plasma membrane"/>
    <property type="evidence" value="ECO:0007669"/>
    <property type="project" value="TreeGrafter"/>
</dbReference>
<dbReference type="Pfam" id="PF05478">
    <property type="entry name" value="Prominin"/>
    <property type="match status" value="1"/>
</dbReference>
<name>A0A3Q1I3T6_ANATE</name>
<dbReference type="GO" id="GO:0005929">
    <property type="term" value="C:cilium"/>
    <property type="evidence" value="ECO:0007669"/>
    <property type="project" value="TreeGrafter"/>
</dbReference>
<feature type="chain" id="PRO_5043825948" description="Prominin 1 b" evidence="9">
    <location>
        <begin position="19"/>
        <end position="864"/>
    </location>
</feature>
<evidence type="ECO:0000256" key="5">
    <source>
        <dbReference type="ARBA" id="ARBA00023136"/>
    </source>
</evidence>
<reference evidence="10" key="2">
    <citation type="submission" date="2025-08" db="UniProtKB">
        <authorList>
            <consortium name="Ensembl"/>
        </authorList>
    </citation>
    <scope>IDENTIFICATION</scope>
</reference>
<feature type="compositionally biased region" description="Basic and acidic residues" evidence="7">
    <location>
        <begin position="22"/>
        <end position="38"/>
    </location>
</feature>
<evidence type="ECO:0000256" key="4">
    <source>
        <dbReference type="ARBA" id="ARBA00022989"/>
    </source>
</evidence>
<evidence type="ECO:0000256" key="2">
    <source>
        <dbReference type="ARBA" id="ARBA00006058"/>
    </source>
</evidence>
<dbReference type="GO" id="GO:0009986">
    <property type="term" value="C:cell surface"/>
    <property type="evidence" value="ECO:0007669"/>
    <property type="project" value="TreeGrafter"/>
</dbReference>
<comment type="similarity">
    <text evidence="2">Belongs to the prominin family.</text>
</comment>